<dbReference type="EMBL" id="CAKKNE010000003">
    <property type="protein sequence ID" value="CAH0371945.1"/>
    <property type="molecule type" value="Genomic_DNA"/>
</dbReference>
<proteinExistence type="predicted"/>
<dbReference type="InterPro" id="IPR047088">
    <property type="entry name" value="ORC5_C"/>
</dbReference>
<dbReference type="Pfam" id="PF14630">
    <property type="entry name" value="ORC5_C"/>
    <property type="match status" value="1"/>
</dbReference>
<evidence type="ECO:0000256" key="1">
    <source>
        <dbReference type="SAM" id="MobiDB-lite"/>
    </source>
</evidence>
<evidence type="ECO:0000313" key="3">
    <source>
        <dbReference type="EMBL" id="CAH0371945.1"/>
    </source>
</evidence>
<organism evidence="3 4">
    <name type="scientific">Pelagomonas calceolata</name>
    <dbReference type="NCBI Taxonomy" id="35677"/>
    <lineage>
        <taxon>Eukaryota</taxon>
        <taxon>Sar</taxon>
        <taxon>Stramenopiles</taxon>
        <taxon>Ochrophyta</taxon>
        <taxon>Pelagophyceae</taxon>
        <taxon>Pelagomonadales</taxon>
        <taxon>Pelagomonadaceae</taxon>
        <taxon>Pelagomonas</taxon>
    </lineage>
</organism>
<name>A0A8J2SHJ9_9STRA</name>
<protein>
    <recommendedName>
        <fullName evidence="2">Origin recognition complex subunit 5 C-terminal domain-containing protein</fullName>
    </recommendedName>
</protein>
<feature type="region of interest" description="Disordered" evidence="1">
    <location>
        <begin position="30"/>
        <end position="51"/>
    </location>
</feature>
<dbReference type="PANTHER" id="PTHR12705:SF0">
    <property type="entry name" value="ORIGIN RECOGNITION COMPLEX SUBUNIT 5"/>
    <property type="match status" value="1"/>
</dbReference>
<dbReference type="OrthoDB" id="10687362at2759"/>
<dbReference type="GO" id="GO:0006270">
    <property type="term" value="P:DNA replication initiation"/>
    <property type="evidence" value="ECO:0007669"/>
    <property type="project" value="TreeGrafter"/>
</dbReference>
<keyword evidence="4" id="KW-1185">Reference proteome</keyword>
<feature type="compositionally biased region" description="Basic residues" evidence="1">
    <location>
        <begin position="358"/>
        <end position="367"/>
    </location>
</feature>
<evidence type="ECO:0000259" key="2">
    <source>
        <dbReference type="Pfam" id="PF14630"/>
    </source>
</evidence>
<dbReference type="GO" id="GO:0003688">
    <property type="term" value="F:DNA replication origin binding"/>
    <property type="evidence" value="ECO:0007669"/>
    <property type="project" value="TreeGrafter"/>
</dbReference>
<accession>A0A8J2SHJ9</accession>
<dbReference type="PANTHER" id="PTHR12705">
    <property type="entry name" value="ORIGIN RECOGNITION COMPLEX SUBUNIT 5"/>
    <property type="match status" value="1"/>
</dbReference>
<sequence>MADTPEPLSEYEQARNEKIARNRAFLAALGLGDAQSPQQARPVVRRPDTPEVVERPKASQDVVDALAKRYPSRRKEASLLVSALRAPGDAPMIVTGQESGPVTCEAASQCGLAVARVKCSSDETGSKLLERCAVAADGKSDRVSAESLARRLDAAALAAPLSRGVVILEDGDRLLSRRAGDEGATALRRLCAACRLADTAPRLCITGDDRALSQVSQRLRDPVRIHLRDNATTTSLTQALCDSEEPLFRDFCRAVATAAKRETSDIGHLAKLTRSAPLFDLYKTQQGGAAGYDAIRPVLTTAIPRLRDPELDVDALCRGDVPTSVEEPAPETLLLLAAYVSSRTRPEDDQQLFGHDPQKKKRRKKRDVTKVRVDAPKAVQLDRLLAVYARLREEHGSSLPDVRDDDVLRTLSDLVDQNALERASGLDDLANPRFLCLLDAGQAYDLASLLGLPLGRYLPG</sequence>
<reference evidence="3" key="1">
    <citation type="submission" date="2021-11" db="EMBL/GenBank/DDBJ databases">
        <authorList>
            <consortium name="Genoscope - CEA"/>
            <person name="William W."/>
        </authorList>
    </citation>
    <scope>NUCLEOTIDE SEQUENCE</scope>
</reference>
<feature type="domain" description="Origin recognition complex subunit 5 C-terminal" evidence="2">
    <location>
        <begin position="331"/>
        <end position="458"/>
    </location>
</feature>
<comment type="caution">
    <text evidence="3">The sequence shown here is derived from an EMBL/GenBank/DDBJ whole genome shotgun (WGS) entry which is preliminary data.</text>
</comment>
<dbReference type="GO" id="GO:0005664">
    <property type="term" value="C:nuclear origin of replication recognition complex"/>
    <property type="evidence" value="ECO:0007669"/>
    <property type="project" value="TreeGrafter"/>
</dbReference>
<feature type="region of interest" description="Disordered" evidence="1">
    <location>
        <begin position="346"/>
        <end position="369"/>
    </location>
</feature>
<gene>
    <name evidence="3" type="ORF">PECAL_3P19170</name>
</gene>
<dbReference type="Proteomes" id="UP000789595">
    <property type="component" value="Unassembled WGS sequence"/>
</dbReference>
<evidence type="ECO:0000313" key="4">
    <source>
        <dbReference type="Proteomes" id="UP000789595"/>
    </source>
</evidence>
<dbReference type="AlphaFoldDB" id="A0A8J2SHJ9"/>
<dbReference type="InterPro" id="IPR020796">
    <property type="entry name" value="ORC5"/>
</dbReference>